<feature type="transmembrane region" description="Helical" evidence="4">
    <location>
        <begin position="118"/>
        <end position="139"/>
    </location>
</feature>
<evidence type="ECO:0000313" key="6">
    <source>
        <dbReference type="EMBL" id="OCF51956.1"/>
    </source>
</evidence>
<feature type="region of interest" description="Disordered" evidence="3">
    <location>
        <begin position="338"/>
        <end position="387"/>
    </location>
</feature>
<feature type="region of interest" description="Disordered" evidence="3">
    <location>
        <begin position="929"/>
        <end position="949"/>
    </location>
</feature>
<feature type="transmembrane region" description="Helical" evidence="4">
    <location>
        <begin position="826"/>
        <end position="846"/>
    </location>
</feature>
<reference evidence="6" key="1">
    <citation type="submission" date="2013-07" db="EMBL/GenBank/DDBJ databases">
        <title>The Genome Sequence of Cryptococcus pinus CBS10737.</title>
        <authorList>
            <consortium name="The Broad Institute Genome Sequencing Platform"/>
            <person name="Cuomo C."/>
            <person name="Litvintseva A."/>
            <person name="Chen Y."/>
            <person name="Heitman J."/>
            <person name="Sun S."/>
            <person name="Springer D."/>
            <person name="Dromer F."/>
            <person name="Young S.K."/>
            <person name="Zeng Q."/>
            <person name="Gargeya S."/>
            <person name="Fitzgerald M."/>
            <person name="Abouelleil A."/>
            <person name="Alvarado L."/>
            <person name="Berlin A.M."/>
            <person name="Chapman S.B."/>
            <person name="Dewar J."/>
            <person name="Goldberg J."/>
            <person name="Griggs A."/>
            <person name="Gujja S."/>
            <person name="Hansen M."/>
            <person name="Howarth C."/>
            <person name="Imamovic A."/>
            <person name="Larimer J."/>
            <person name="McCowan C."/>
            <person name="Murphy C."/>
            <person name="Pearson M."/>
            <person name="Priest M."/>
            <person name="Roberts A."/>
            <person name="Saif S."/>
            <person name="Shea T."/>
            <person name="Sykes S."/>
            <person name="Wortman J."/>
            <person name="Nusbaum C."/>
            <person name="Birren B."/>
        </authorList>
    </citation>
    <scope>NUCLEOTIDE SEQUENCE [LARGE SCALE GENOMIC DNA]</scope>
    <source>
        <strain evidence="6">CBS 10737</strain>
    </source>
</reference>
<comment type="subcellular location">
    <subcellularLocation>
        <location evidence="1">Cell inner membrane</location>
        <topology evidence="1">Multi-pass membrane protein</topology>
    </subcellularLocation>
</comment>
<feature type="transmembrane region" description="Helical" evidence="4">
    <location>
        <begin position="679"/>
        <end position="698"/>
    </location>
</feature>
<evidence type="ECO:0000256" key="1">
    <source>
        <dbReference type="ARBA" id="ARBA00004429"/>
    </source>
</evidence>
<reference evidence="7" key="4">
    <citation type="submission" date="2024-02" db="EMBL/GenBank/DDBJ databases">
        <title>Comparative genomics of Cryptococcus and Kwoniella reveals pathogenesis evolution and contrasting modes of karyotype evolution via chromosome fusion or intercentromeric recombination.</title>
        <authorList>
            <person name="Coelho M.A."/>
            <person name="David-Palma M."/>
            <person name="Shea T."/>
            <person name="Bowers K."/>
            <person name="McGinley-Smith S."/>
            <person name="Mohammad A.W."/>
            <person name="Gnirke A."/>
            <person name="Yurkov A.M."/>
            <person name="Nowrousian M."/>
            <person name="Sun S."/>
            <person name="Cuomo C.A."/>
            <person name="Heitman J."/>
        </authorList>
    </citation>
    <scope>NUCLEOTIDE SEQUENCE</scope>
    <source>
        <strain evidence="7">CBS 10737</strain>
    </source>
</reference>
<evidence type="ECO:0000313" key="7">
    <source>
        <dbReference type="EMBL" id="WWC71178.1"/>
    </source>
</evidence>
<feature type="compositionally biased region" description="Basic and acidic residues" evidence="3">
    <location>
        <begin position="929"/>
        <end position="939"/>
    </location>
</feature>
<keyword evidence="2" id="KW-1003">Cell membrane</keyword>
<dbReference type="PANTHER" id="PTHR43702">
    <property type="entry name" value="L-FUCOSE-PROTON SYMPORTER"/>
    <property type="match status" value="1"/>
</dbReference>
<keyword evidence="4" id="KW-0472">Membrane</keyword>
<feature type="transmembrane region" description="Helical" evidence="4">
    <location>
        <begin position="73"/>
        <end position="98"/>
    </location>
</feature>
<feature type="region of interest" description="Disordered" evidence="3">
    <location>
        <begin position="400"/>
        <end position="463"/>
    </location>
</feature>
<dbReference type="OrthoDB" id="2562510at2759"/>
<dbReference type="GeneID" id="30171042"/>
<sequence>MSSTIISSVISTVATASASASAVLASTPHVTSQHDRSDTIFAVGIVMTALATFFVAMRIVSKTWVVRKVMWDDYITVVAWLFFVALAASVITGSRVGLGKSGVDIHPNWVEPLRKSTYTFVVFYNPATMTIKLAILLLYRRMSEVQPWFRYGTYGTMVIVTLAGTVCTFIAVFECRPISAAWSTDSADSDAKCIDVIALFLSAAPVNILTDLAILLLPLPILTSLRMEMRQKVALLGTFLVGGFVTIVDIVRIAYLQQALKAERIYGDHGELNANTQFGDFTYYISFSIMWSFIEISVGLMCSCTLVLKPLILKVVPAILRKSRESGQTHAETYHLTHISNASPEREKSPSSPASPRAEERITPVLPNIVEEGELHGSGREKDGGDAKEDMFDFMAILKEEPPQNQTSVVNRGQGQNGNAEDLNAATDEVIRRKRARSKWRPRGRSGSNENNNLGTGTQPSILQRLRSKHLSKTTKEPDQHRHTQGPSANFFDFVNMSGKKPLTELGQKEALGPILFVSILFFMWGFSYGLIGNLNGEIEGFLEYQPHQSLGLQSSYWSAYFVGPVTIGYWTLKKLGFKATFVAGLTIYSTGAMAFWPSAVLTSYPGFVISNFLAALGLSILETAANPFIALAGPGEFSEARLLFSQAIQAIGSLASSLLSQRVFFNNVDQYRLFKVQWCYLAVSIFVLILAAIFYYVPLSEATDEDLEIKATRRFEHANISPDCKAFGIPARWFILVGGVFVISNYVSAQESISFAWNYYVRILKPSADLRWMRTIGQGLFFLSRTLASFGCFIGIPPRFILAFCILGAFLTSLLPMVLQSGNGALGVMILHMFFEGTVFPLIFAMTIRGQGKHTKLTSMALVASISGAAVFPAISYKVETDHPNNQLIPLVIIVVLYGSMFFFPITTSFNHNLKRWIDPRWSLKKPGDKIAPDHETPPDQITGPHYDRRTREDLGITSMNSLNSQSGVVGLGLNLNGADLNQATSFGSVRGVRDFEG</sequence>
<keyword evidence="4" id="KW-0812">Transmembrane</keyword>
<feature type="transmembrane region" description="Helical" evidence="4">
    <location>
        <begin position="41"/>
        <end position="61"/>
    </location>
</feature>
<feature type="transmembrane region" description="Helical" evidence="4">
    <location>
        <begin position="196"/>
        <end position="221"/>
    </location>
</feature>
<dbReference type="InterPro" id="IPR049326">
    <property type="entry name" value="Rhodopsin_dom_fungi"/>
</dbReference>
<dbReference type="GO" id="GO:0005886">
    <property type="term" value="C:plasma membrane"/>
    <property type="evidence" value="ECO:0007669"/>
    <property type="project" value="UniProtKB-SubCell"/>
</dbReference>
<accession>A0A1B9I8W0</accession>
<dbReference type="Gene3D" id="1.20.1250.20">
    <property type="entry name" value="MFS general substrate transporter like domains"/>
    <property type="match status" value="2"/>
</dbReference>
<reference evidence="7" key="2">
    <citation type="submission" date="2013-07" db="EMBL/GenBank/DDBJ databases">
        <authorList>
            <consortium name="The Broad Institute Genome Sequencing Platform"/>
            <person name="Cuomo C."/>
            <person name="Litvintseva A."/>
            <person name="Chen Y."/>
            <person name="Heitman J."/>
            <person name="Sun S."/>
            <person name="Springer D."/>
            <person name="Dromer F."/>
            <person name="Young S.K."/>
            <person name="Zeng Q."/>
            <person name="Gargeya S."/>
            <person name="Fitzgerald M."/>
            <person name="Abouelleil A."/>
            <person name="Alvarado L."/>
            <person name="Berlin A.M."/>
            <person name="Chapman S.B."/>
            <person name="Dewar J."/>
            <person name="Goldberg J."/>
            <person name="Griggs A."/>
            <person name="Gujja S."/>
            <person name="Hansen M."/>
            <person name="Howarth C."/>
            <person name="Imamovic A."/>
            <person name="Larimer J."/>
            <person name="McCowan C."/>
            <person name="Murphy C."/>
            <person name="Pearson M."/>
            <person name="Priest M."/>
            <person name="Roberts A."/>
            <person name="Saif S."/>
            <person name="Shea T."/>
            <person name="Sykes S."/>
            <person name="Wortman J."/>
            <person name="Nusbaum C."/>
            <person name="Birren B."/>
        </authorList>
    </citation>
    <scope>NUCLEOTIDE SEQUENCE</scope>
    <source>
        <strain evidence="7">CBS 10737</strain>
    </source>
</reference>
<dbReference type="STRING" id="1296096.A0A1B9I8W0"/>
<feature type="transmembrane region" description="Helical" evidence="4">
    <location>
        <begin position="281"/>
        <end position="308"/>
    </location>
</feature>
<dbReference type="AlphaFoldDB" id="A0A1B9I8W0"/>
<keyword evidence="4" id="KW-1133">Transmembrane helix</keyword>
<dbReference type="EMBL" id="CP144524">
    <property type="protein sequence ID" value="WWC71178.1"/>
    <property type="molecule type" value="Genomic_DNA"/>
</dbReference>
<evidence type="ECO:0000259" key="5">
    <source>
        <dbReference type="Pfam" id="PF20684"/>
    </source>
</evidence>
<protein>
    <recommendedName>
        <fullName evidence="5">Rhodopsin domain-containing protein</fullName>
    </recommendedName>
</protein>
<feature type="compositionally biased region" description="Polar residues" evidence="3">
    <location>
        <begin position="447"/>
        <end position="462"/>
    </location>
</feature>
<dbReference type="InterPro" id="IPR050375">
    <property type="entry name" value="MFS_TsgA-like"/>
</dbReference>
<proteinExistence type="predicted"/>
<dbReference type="PANTHER" id="PTHR43702:SF13">
    <property type="entry name" value="MONOSACCHARIDE TRANSPORTER, PUTATIVE (AFU_ORTHOLOGUE AFUA_4G06630)-RELATED"/>
    <property type="match status" value="1"/>
</dbReference>
<feature type="compositionally biased region" description="Basic and acidic residues" evidence="3">
    <location>
        <begin position="373"/>
        <end position="387"/>
    </location>
</feature>
<dbReference type="InterPro" id="IPR036259">
    <property type="entry name" value="MFS_trans_sf"/>
</dbReference>
<evidence type="ECO:0000256" key="4">
    <source>
        <dbReference type="SAM" id="Phobius"/>
    </source>
</evidence>
<feature type="transmembrane region" description="Helical" evidence="4">
    <location>
        <begin position="801"/>
        <end position="820"/>
    </location>
</feature>
<dbReference type="Pfam" id="PF20684">
    <property type="entry name" value="Fung_rhodopsin"/>
    <property type="match status" value="1"/>
</dbReference>
<keyword evidence="8" id="KW-1185">Reference proteome</keyword>
<dbReference type="SUPFAM" id="SSF103473">
    <property type="entry name" value="MFS general substrate transporter"/>
    <property type="match status" value="1"/>
</dbReference>
<feature type="transmembrane region" description="Helical" evidence="4">
    <location>
        <begin position="580"/>
        <end position="597"/>
    </location>
</feature>
<evidence type="ECO:0000256" key="3">
    <source>
        <dbReference type="SAM" id="MobiDB-lite"/>
    </source>
</evidence>
<dbReference type="EMBL" id="KV700115">
    <property type="protein sequence ID" value="OCF51956.1"/>
    <property type="molecule type" value="Genomic_DNA"/>
</dbReference>
<feature type="compositionally biased region" description="Basic residues" evidence="3">
    <location>
        <begin position="432"/>
        <end position="444"/>
    </location>
</feature>
<gene>
    <name evidence="6" type="ORF">I206_02673</name>
    <name evidence="7" type="ORF">I206_105131</name>
</gene>
<feature type="transmembrane region" description="Helical" evidence="4">
    <location>
        <begin position="151"/>
        <end position="173"/>
    </location>
</feature>
<organism evidence="6">
    <name type="scientific">Kwoniella pini CBS 10737</name>
    <dbReference type="NCBI Taxonomy" id="1296096"/>
    <lineage>
        <taxon>Eukaryota</taxon>
        <taxon>Fungi</taxon>
        <taxon>Dikarya</taxon>
        <taxon>Basidiomycota</taxon>
        <taxon>Agaricomycotina</taxon>
        <taxon>Tremellomycetes</taxon>
        <taxon>Tremellales</taxon>
        <taxon>Cryptococcaceae</taxon>
        <taxon>Kwoniella</taxon>
    </lineage>
</organism>
<feature type="domain" description="Rhodopsin" evidence="5">
    <location>
        <begin position="57"/>
        <end position="312"/>
    </location>
</feature>
<feature type="transmembrane region" description="Helical" evidence="4">
    <location>
        <begin position="858"/>
        <end position="877"/>
    </location>
</feature>
<dbReference type="KEGG" id="kpin:30171042"/>
<dbReference type="RefSeq" id="XP_019013175.1">
    <property type="nucleotide sequence ID" value="XM_019154435.1"/>
</dbReference>
<evidence type="ECO:0000313" key="8">
    <source>
        <dbReference type="Proteomes" id="UP000094020"/>
    </source>
</evidence>
<dbReference type="Proteomes" id="UP000094020">
    <property type="component" value="Chromosome 6"/>
</dbReference>
<feature type="transmembrane region" description="Helical" evidence="4">
    <location>
        <begin position="233"/>
        <end position="255"/>
    </location>
</feature>
<evidence type="ECO:0000256" key="2">
    <source>
        <dbReference type="ARBA" id="ARBA00022475"/>
    </source>
</evidence>
<feature type="compositionally biased region" description="Polar residues" evidence="3">
    <location>
        <begin position="403"/>
        <end position="419"/>
    </location>
</feature>
<name>A0A1B9I8W0_9TREE</name>
<reference evidence="6" key="3">
    <citation type="submission" date="2016-07" db="EMBL/GenBank/DDBJ databases">
        <title>Evolution of pathogenesis and genome organization in the Tremellales.</title>
        <authorList>
            <person name="Cuomo C."/>
            <person name="Litvintseva A."/>
            <person name="Heitman J."/>
            <person name="Chen Y."/>
            <person name="Sun S."/>
            <person name="Springer D."/>
            <person name="Dromer F."/>
            <person name="Young S."/>
            <person name="Zeng Q."/>
            <person name="Chapman S."/>
            <person name="Gujja S."/>
            <person name="Saif S."/>
            <person name="Birren B."/>
        </authorList>
    </citation>
    <scope>NUCLEOTIDE SEQUENCE</scope>
    <source>
        <strain evidence="6">CBS 10737</strain>
    </source>
</reference>
<feature type="transmembrane region" description="Helical" evidence="4">
    <location>
        <begin position="889"/>
        <end position="907"/>
    </location>
</feature>
<feature type="transmembrane region" description="Helical" evidence="4">
    <location>
        <begin position="603"/>
        <end position="622"/>
    </location>
</feature>
<feature type="transmembrane region" description="Helical" evidence="4">
    <location>
        <begin position="511"/>
        <end position="535"/>
    </location>
</feature>